<evidence type="ECO:0000256" key="2">
    <source>
        <dbReference type="ARBA" id="ARBA00022840"/>
    </source>
</evidence>
<keyword evidence="2" id="KW-0067">ATP-binding</keyword>
<evidence type="ECO:0000259" key="3">
    <source>
        <dbReference type="SMART" id="SM01086"/>
    </source>
</evidence>
<dbReference type="InterPro" id="IPR019489">
    <property type="entry name" value="Clp_ATPase_C"/>
</dbReference>
<dbReference type="PANTHER" id="PTHR11638">
    <property type="entry name" value="ATP-DEPENDENT CLP PROTEASE"/>
    <property type="match status" value="1"/>
</dbReference>
<protein>
    <recommendedName>
        <fullName evidence="3">Clp ATPase C-terminal domain-containing protein</fullName>
    </recommendedName>
</protein>
<name>A0A7V2SUQ9_9BACT</name>
<dbReference type="GO" id="GO:0005524">
    <property type="term" value="F:ATP binding"/>
    <property type="evidence" value="ECO:0007669"/>
    <property type="project" value="UniProtKB-KW"/>
</dbReference>
<dbReference type="PANTHER" id="PTHR11638:SF18">
    <property type="entry name" value="HEAT SHOCK PROTEIN 104"/>
    <property type="match status" value="1"/>
</dbReference>
<dbReference type="AlphaFoldDB" id="A0A7V2SUQ9"/>
<evidence type="ECO:0000313" key="4">
    <source>
        <dbReference type="EMBL" id="HFC46280.1"/>
    </source>
</evidence>
<evidence type="ECO:0000256" key="1">
    <source>
        <dbReference type="ARBA" id="ARBA00022741"/>
    </source>
</evidence>
<dbReference type="GO" id="GO:0034605">
    <property type="term" value="P:cellular response to heat"/>
    <property type="evidence" value="ECO:0007669"/>
    <property type="project" value="TreeGrafter"/>
</dbReference>
<organism evidence="4">
    <name type="scientific">Dissulfuribacter thermophilus</name>
    <dbReference type="NCBI Taxonomy" id="1156395"/>
    <lineage>
        <taxon>Bacteria</taxon>
        <taxon>Pseudomonadati</taxon>
        <taxon>Thermodesulfobacteriota</taxon>
        <taxon>Dissulfuribacteria</taxon>
        <taxon>Dissulfuribacterales</taxon>
        <taxon>Dissulfuribacteraceae</taxon>
        <taxon>Dissulfuribacter</taxon>
    </lineage>
</organism>
<keyword evidence="1" id="KW-0547">Nucleotide-binding</keyword>
<dbReference type="Gene3D" id="1.10.8.60">
    <property type="match status" value="1"/>
</dbReference>
<comment type="caution">
    <text evidence="4">The sequence shown here is derived from an EMBL/GenBank/DDBJ whole genome shotgun (WGS) entry which is preliminary data.</text>
</comment>
<reference evidence="4" key="1">
    <citation type="journal article" date="2020" name="mSystems">
        <title>Genome- and Community-Level Interaction Insights into Carbon Utilization and Element Cycling Functions of Hydrothermarchaeota in Hydrothermal Sediment.</title>
        <authorList>
            <person name="Zhou Z."/>
            <person name="Liu Y."/>
            <person name="Xu W."/>
            <person name="Pan J."/>
            <person name="Luo Z.H."/>
            <person name="Li M."/>
        </authorList>
    </citation>
    <scope>NUCLEOTIDE SEQUENCE [LARGE SCALE GENOMIC DNA]</scope>
    <source>
        <strain evidence="4">HyVt-503</strain>
    </source>
</reference>
<dbReference type="Proteomes" id="UP000885797">
    <property type="component" value="Unassembled WGS sequence"/>
</dbReference>
<dbReference type="GO" id="GO:0016887">
    <property type="term" value="F:ATP hydrolysis activity"/>
    <property type="evidence" value="ECO:0007669"/>
    <property type="project" value="TreeGrafter"/>
</dbReference>
<dbReference type="Pfam" id="PF10431">
    <property type="entry name" value="ClpB_D2-small"/>
    <property type="match status" value="1"/>
</dbReference>
<feature type="non-terminal residue" evidence="4">
    <location>
        <position position="1"/>
    </location>
</feature>
<proteinExistence type="predicted"/>
<dbReference type="EMBL" id="DRND01000017">
    <property type="protein sequence ID" value="HFC46280.1"/>
    <property type="molecule type" value="Genomic_DNA"/>
</dbReference>
<accession>A0A7V2SUQ9</accession>
<dbReference type="SMART" id="SM01086">
    <property type="entry name" value="ClpB_D2-small"/>
    <property type="match status" value="1"/>
</dbReference>
<gene>
    <name evidence="4" type="ORF">ENJ63_00185</name>
</gene>
<feature type="domain" description="Clp ATPase C-terminal" evidence="3">
    <location>
        <begin position="1"/>
        <end position="61"/>
    </location>
</feature>
<dbReference type="InterPro" id="IPR050130">
    <property type="entry name" value="ClpA_ClpB"/>
</dbReference>
<dbReference type="GO" id="GO:0005737">
    <property type="term" value="C:cytoplasm"/>
    <property type="evidence" value="ECO:0007669"/>
    <property type="project" value="TreeGrafter"/>
</dbReference>
<sequence>TDRVKTWLAEVGYDPNYGARPLKRAIQRYIEDPLALKVLEGAFKEGDKIIVDLDENNHVEFRRG</sequence>